<gene>
    <name evidence="3" type="primary">Ccp110</name>
    <name evidence="3" type="ORF">g.8158</name>
</gene>
<feature type="region of interest" description="Disordered" evidence="1">
    <location>
        <begin position="28"/>
        <end position="53"/>
    </location>
</feature>
<protein>
    <submittedName>
        <fullName evidence="3">Centriolar coiled-coil protein of 110 kDa</fullName>
    </submittedName>
</protein>
<dbReference type="AlphaFoldDB" id="A0A0A1XMY9"/>
<evidence type="ECO:0000313" key="3">
    <source>
        <dbReference type="EMBL" id="JAD12361.1"/>
    </source>
</evidence>
<reference evidence="3" key="1">
    <citation type="submission" date="2014-11" db="EMBL/GenBank/DDBJ databases">
        <authorList>
            <person name="Geib S."/>
        </authorList>
    </citation>
    <scope>NUCLEOTIDE SEQUENCE</scope>
</reference>
<feature type="chain" id="PRO_5001983559" evidence="2">
    <location>
        <begin position="24"/>
        <end position="236"/>
    </location>
</feature>
<organism evidence="3">
    <name type="scientific">Zeugodacus cucurbitae</name>
    <name type="common">Melon fruit fly</name>
    <name type="synonym">Bactrocera cucurbitae</name>
    <dbReference type="NCBI Taxonomy" id="28588"/>
    <lineage>
        <taxon>Eukaryota</taxon>
        <taxon>Metazoa</taxon>
        <taxon>Ecdysozoa</taxon>
        <taxon>Arthropoda</taxon>
        <taxon>Hexapoda</taxon>
        <taxon>Insecta</taxon>
        <taxon>Pterygota</taxon>
        <taxon>Neoptera</taxon>
        <taxon>Endopterygota</taxon>
        <taxon>Diptera</taxon>
        <taxon>Brachycera</taxon>
        <taxon>Muscomorpha</taxon>
        <taxon>Tephritoidea</taxon>
        <taxon>Tephritidae</taxon>
        <taxon>Zeugodacus</taxon>
        <taxon>Zeugodacus</taxon>
    </lineage>
</organism>
<dbReference type="EMBL" id="GBXI01001931">
    <property type="protein sequence ID" value="JAD12361.1"/>
    <property type="molecule type" value="Transcribed_RNA"/>
</dbReference>
<proteinExistence type="predicted"/>
<keyword evidence="2" id="KW-0732">Signal</keyword>
<accession>A0A0A1XMY9</accession>
<sequence>MKYFRKLFIILFTIISLTKFISGAPDENKGAVDGSESGENVSSEYSDSEDEYYDYDGGVEYYDGSNEPKMELPEDCVSLKYLKLKRICDGLYPAILAENYEDILADMNEPFAVFQFPYEDTNRYFLTFQHSDIFNCQYLQVIDVLNYRCSNESGETKDILMKRGIMRCMRYESDAIDLLLGMCSKQLNESSVFTALHYSQLLTIPRSAGGKEELRMEWCLHVGFVTLWYIFFSTIN</sequence>
<evidence type="ECO:0000256" key="2">
    <source>
        <dbReference type="SAM" id="SignalP"/>
    </source>
</evidence>
<evidence type="ECO:0000256" key="1">
    <source>
        <dbReference type="SAM" id="MobiDB-lite"/>
    </source>
</evidence>
<reference evidence="3" key="2">
    <citation type="journal article" date="2015" name="Gigascience">
        <title>Reconstructing a comprehensive transcriptome assembly of a white-pupal translocated strain of the pest fruit fly Bactrocera cucurbitae.</title>
        <authorList>
            <person name="Sim S.B."/>
            <person name="Calla B."/>
            <person name="Hall B."/>
            <person name="DeRego T."/>
            <person name="Geib S.M."/>
        </authorList>
    </citation>
    <scope>NUCLEOTIDE SEQUENCE</scope>
</reference>
<name>A0A0A1XMY9_ZEUCU</name>
<feature type="signal peptide" evidence="2">
    <location>
        <begin position="1"/>
        <end position="23"/>
    </location>
</feature>